<evidence type="ECO:0000256" key="5">
    <source>
        <dbReference type="ARBA" id="ARBA00023136"/>
    </source>
</evidence>
<dbReference type="Proteomes" id="UP000671852">
    <property type="component" value="Chromosome"/>
</dbReference>
<dbReference type="EC" id="2.7.13.3" evidence="2"/>
<keyword evidence="4" id="KW-0418">Kinase</keyword>
<evidence type="ECO:0000256" key="2">
    <source>
        <dbReference type="ARBA" id="ARBA00012438"/>
    </source>
</evidence>
<evidence type="ECO:0000313" key="8">
    <source>
        <dbReference type="EMBL" id="QSZ40829.1"/>
    </source>
</evidence>
<sequence>MLLKSTQKDLENKKLVEYFSDGIAVIEDGIVTECNSAIVNMMGASSKEQLVSLHLSKLSPEFQDDGALSYIKVNEMLKLCKDKGSHNFEWICKRMSNEDFWTSISLTAMHQDGRNTIVSVWRDINEKKILELELEKSNEKYKLLEKELEAKVKAKTALLLKEACRLEMDNLIKTIGHQWRQPLSSIGALSANMQMDIILSQSSSIEEGNKDFFQKSLQDIDATLQKLSSTIDSFLSPYSSDRVKSLCSVKELIEDALQTVGESYKKNSITVKKKIDSNIDVFINKEDMSRAIVYLLQNSEDALLLSRAEMPFVDINVTKNDKFIKIDICDNAMKIDDNIRGNLFNPYFSTKSELNGKGLGLYLASTIVKYGHNGNLYLDEFKEMTCFSIELPLD</sequence>
<dbReference type="PROSITE" id="PS50109">
    <property type="entry name" value="HIS_KIN"/>
    <property type="match status" value="1"/>
</dbReference>
<name>A0A975AYE1_9BACT</name>
<dbReference type="InterPro" id="IPR004358">
    <property type="entry name" value="Sig_transdc_His_kin-like_C"/>
</dbReference>
<evidence type="ECO:0000256" key="6">
    <source>
        <dbReference type="SAM" id="Coils"/>
    </source>
</evidence>
<proteinExistence type="predicted"/>
<dbReference type="InterPro" id="IPR035965">
    <property type="entry name" value="PAS-like_dom_sf"/>
</dbReference>
<reference evidence="8" key="1">
    <citation type="submission" date="2019-11" db="EMBL/GenBank/DDBJ databases">
        <authorList>
            <person name="Kojima H."/>
        </authorList>
    </citation>
    <scope>NUCLEOTIDE SEQUENCE</scope>
    <source>
        <strain evidence="8">H1576</strain>
    </source>
</reference>
<keyword evidence="9" id="KW-1185">Reference proteome</keyword>
<dbReference type="SMART" id="SM00387">
    <property type="entry name" value="HATPase_c"/>
    <property type="match status" value="1"/>
</dbReference>
<dbReference type="EMBL" id="CP046072">
    <property type="protein sequence ID" value="QSZ40829.1"/>
    <property type="molecule type" value="Genomic_DNA"/>
</dbReference>
<feature type="domain" description="Histidine kinase" evidence="7">
    <location>
        <begin position="174"/>
        <end position="394"/>
    </location>
</feature>
<dbReference type="InterPro" id="IPR005467">
    <property type="entry name" value="His_kinase_dom"/>
</dbReference>
<dbReference type="GO" id="GO:0030295">
    <property type="term" value="F:protein kinase activator activity"/>
    <property type="evidence" value="ECO:0007669"/>
    <property type="project" value="TreeGrafter"/>
</dbReference>
<dbReference type="Gene3D" id="3.30.565.10">
    <property type="entry name" value="Histidine kinase-like ATPase, C-terminal domain"/>
    <property type="match status" value="1"/>
</dbReference>
<dbReference type="RefSeq" id="WP_207562105.1">
    <property type="nucleotide sequence ID" value="NZ_CP046072.1"/>
</dbReference>
<dbReference type="GO" id="GO:0007234">
    <property type="term" value="P:osmosensory signaling via phosphorelay pathway"/>
    <property type="evidence" value="ECO:0007669"/>
    <property type="project" value="TreeGrafter"/>
</dbReference>
<keyword evidence="5" id="KW-0472">Membrane</keyword>
<feature type="coiled-coil region" evidence="6">
    <location>
        <begin position="127"/>
        <end position="154"/>
    </location>
</feature>
<evidence type="ECO:0000259" key="7">
    <source>
        <dbReference type="PROSITE" id="PS50109"/>
    </source>
</evidence>
<dbReference type="Pfam" id="PF13426">
    <property type="entry name" value="PAS_9"/>
    <property type="match status" value="1"/>
</dbReference>
<dbReference type="KEGG" id="saqt:GJV85_01425"/>
<comment type="catalytic activity">
    <reaction evidence="1">
        <text>ATP + protein L-histidine = ADP + protein N-phospho-L-histidine.</text>
        <dbReference type="EC" id="2.7.13.3"/>
    </reaction>
</comment>
<evidence type="ECO:0000313" key="9">
    <source>
        <dbReference type="Proteomes" id="UP000671852"/>
    </source>
</evidence>
<dbReference type="InterPro" id="IPR003594">
    <property type="entry name" value="HATPase_dom"/>
</dbReference>
<dbReference type="Gene3D" id="3.30.450.20">
    <property type="entry name" value="PAS domain"/>
    <property type="match status" value="1"/>
</dbReference>
<keyword evidence="6" id="KW-0175">Coiled coil</keyword>
<evidence type="ECO:0000256" key="1">
    <source>
        <dbReference type="ARBA" id="ARBA00000085"/>
    </source>
</evidence>
<dbReference type="PRINTS" id="PR00344">
    <property type="entry name" value="BCTRLSENSOR"/>
</dbReference>
<dbReference type="SUPFAM" id="SSF55874">
    <property type="entry name" value="ATPase domain of HSP90 chaperone/DNA topoisomerase II/histidine kinase"/>
    <property type="match status" value="1"/>
</dbReference>
<dbReference type="PANTHER" id="PTHR42878">
    <property type="entry name" value="TWO-COMPONENT HISTIDINE KINASE"/>
    <property type="match status" value="1"/>
</dbReference>
<dbReference type="GO" id="GO:0004673">
    <property type="term" value="F:protein histidine kinase activity"/>
    <property type="evidence" value="ECO:0007669"/>
    <property type="project" value="UniProtKB-EC"/>
</dbReference>
<dbReference type="CDD" id="cd00130">
    <property type="entry name" value="PAS"/>
    <property type="match status" value="1"/>
</dbReference>
<dbReference type="NCBIfam" id="TIGR00229">
    <property type="entry name" value="sensory_box"/>
    <property type="match status" value="1"/>
</dbReference>
<organism evidence="8 9">
    <name type="scientific">Sulfurimonas aquatica</name>
    <dbReference type="NCBI Taxonomy" id="2672570"/>
    <lineage>
        <taxon>Bacteria</taxon>
        <taxon>Pseudomonadati</taxon>
        <taxon>Campylobacterota</taxon>
        <taxon>Epsilonproteobacteria</taxon>
        <taxon>Campylobacterales</taxon>
        <taxon>Sulfurimonadaceae</taxon>
        <taxon>Sulfurimonas</taxon>
    </lineage>
</organism>
<dbReference type="InterPro" id="IPR000014">
    <property type="entry name" value="PAS"/>
</dbReference>
<gene>
    <name evidence="8" type="ORF">GJV85_01425</name>
</gene>
<evidence type="ECO:0000256" key="3">
    <source>
        <dbReference type="ARBA" id="ARBA00022679"/>
    </source>
</evidence>
<dbReference type="PANTHER" id="PTHR42878:SF14">
    <property type="entry name" value="OSMOLARITY TWO-COMPONENT SYSTEM PROTEIN SSK1"/>
    <property type="match status" value="1"/>
</dbReference>
<dbReference type="Pfam" id="PF02518">
    <property type="entry name" value="HATPase_c"/>
    <property type="match status" value="1"/>
</dbReference>
<dbReference type="GO" id="GO:0000156">
    <property type="term" value="F:phosphorelay response regulator activity"/>
    <property type="evidence" value="ECO:0007669"/>
    <property type="project" value="TreeGrafter"/>
</dbReference>
<evidence type="ECO:0000256" key="4">
    <source>
        <dbReference type="ARBA" id="ARBA00022777"/>
    </source>
</evidence>
<dbReference type="AlphaFoldDB" id="A0A975AYE1"/>
<reference evidence="8" key="2">
    <citation type="submission" date="2021-04" db="EMBL/GenBank/DDBJ databases">
        <title>Isolation and characterization of a novel species of the genus Sulfurimonas.</title>
        <authorList>
            <person name="Fukui M."/>
        </authorList>
    </citation>
    <scope>NUCLEOTIDE SEQUENCE</scope>
    <source>
        <strain evidence="8">H1576</strain>
    </source>
</reference>
<dbReference type="SUPFAM" id="SSF55785">
    <property type="entry name" value="PYP-like sensor domain (PAS domain)"/>
    <property type="match status" value="1"/>
</dbReference>
<dbReference type="InterPro" id="IPR050351">
    <property type="entry name" value="BphY/WalK/GraS-like"/>
</dbReference>
<accession>A0A975AYE1</accession>
<protein>
    <recommendedName>
        <fullName evidence="2">histidine kinase</fullName>
        <ecNumber evidence="2">2.7.13.3</ecNumber>
    </recommendedName>
</protein>
<dbReference type="InterPro" id="IPR036890">
    <property type="entry name" value="HATPase_C_sf"/>
</dbReference>
<dbReference type="GO" id="GO:0016020">
    <property type="term" value="C:membrane"/>
    <property type="evidence" value="ECO:0007669"/>
    <property type="project" value="UniProtKB-SubCell"/>
</dbReference>
<keyword evidence="3" id="KW-0808">Transferase</keyword>